<dbReference type="EMBL" id="QHCT01000001">
    <property type="protein sequence ID" value="RHX91863.1"/>
    <property type="molecule type" value="Genomic_DNA"/>
</dbReference>
<proteinExistence type="predicted"/>
<dbReference type="Proteomes" id="UP000265798">
    <property type="component" value="Unassembled WGS sequence"/>
</dbReference>
<reference evidence="2" key="1">
    <citation type="submission" date="2018-05" db="EMBL/GenBank/DDBJ databases">
        <title>Leptospira yasudae sp. nov. and Leptospira stimsonii sp. nov., two pathogenic species of the genus Leptospira isolated from environmental sources.</title>
        <authorList>
            <person name="Casanovas-Massana A."/>
            <person name="Hamond C."/>
            <person name="Santos L.A."/>
            <person name="Hacker K.P."/>
            <person name="Balassiano I."/>
            <person name="Medeiros M.A."/>
            <person name="Reis M.G."/>
            <person name="Ko A.I."/>
            <person name="Wunder E.A."/>
        </authorList>
    </citation>
    <scope>NUCLEOTIDE SEQUENCE [LARGE SCALE GENOMIC DNA]</scope>
    <source>
        <strain evidence="2">Yale</strain>
    </source>
</reference>
<accession>A0A396ZC92</accession>
<evidence type="ECO:0000313" key="2">
    <source>
        <dbReference type="Proteomes" id="UP000265798"/>
    </source>
</evidence>
<name>A0A396ZC92_9LEPT</name>
<organism evidence="1 2">
    <name type="scientific">Leptospira stimsonii</name>
    <dbReference type="NCBI Taxonomy" id="2202203"/>
    <lineage>
        <taxon>Bacteria</taxon>
        <taxon>Pseudomonadati</taxon>
        <taxon>Spirochaetota</taxon>
        <taxon>Spirochaetia</taxon>
        <taxon>Leptospirales</taxon>
        <taxon>Leptospiraceae</taxon>
        <taxon>Leptospira</taxon>
    </lineage>
</organism>
<evidence type="ECO:0000313" key="1">
    <source>
        <dbReference type="EMBL" id="RHX91863.1"/>
    </source>
</evidence>
<protein>
    <submittedName>
        <fullName evidence="1">Uncharacterized protein</fullName>
    </submittedName>
</protein>
<dbReference type="AlphaFoldDB" id="A0A396ZC92"/>
<gene>
    <name evidence="1" type="ORF">DLM75_01030</name>
</gene>
<sequence length="75" mass="8869">MNHFFIGKNLPEIFFPKKHVLIYKHSVFQNEHPTKRKEERVAISVLDGTPFFFRVQGLKESNQILLLSKFLQKIA</sequence>
<comment type="caution">
    <text evidence="1">The sequence shown here is derived from an EMBL/GenBank/DDBJ whole genome shotgun (WGS) entry which is preliminary data.</text>
</comment>